<dbReference type="Pfam" id="PF08985">
    <property type="entry name" value="DP-EP"/>
    <property type="match status" value="1"/>
</dbReference>
<protein>
    <submittedName>
        <fullName evidence="1">DP-EP family protein</fullName>
    </submittedName>
</protein>
<proteinExistence type="predicted"/>
<evidence type="ECO:0000313" key="1">
    <source>
        <dbReference type="EMBL" id="HEA18281.1"/>
    </source>
</evidence>
<gene>
    <name evidence="1" type="ORF">ENH88_17920</name>
</gene>
<reference evidence="1" key="1">
    <citation type="journal article" date="2020" name="mSystems">
        <title>Genome- and Community-Level Interaction Insights into Carbon Utilization and Element Cycling Functions of Hydrothermarchaeota in Hydrothermal Sediment.</title>
        <authorList>
            <person name="Zhou Z."/>
            <person name="Liu Y."/>
            <person name="Xu W."/>
            <person name="Pan J."/>
            <person name="Luo Z.H."/>
            <person name="Li M."/>
        </authorList>
    </citation>
    <scope>NUCLEOTIDE SEQUENCE [LARGE SCALE GENOMIC DNA]</scope>
    <source>
        <strain evidence="1">HyVt-346</strain>
    </source>
</reference>
<dbReference type="AlphaFoldDB" id="A0A7V1D1M7"/>
<dbReference type="Gene3D" id="2.60.40.420">
    <property type="entry name" value="Cupredoxins - blue copper proteins"/>
    <property type="match status" value="1"/>
</dbReference>
<sequence>MTITLEKVDFQVHIELNDKKEAIFSYKKNGKDVTGGGMVRTETAGTYTLDPLTVKQGFFFTGATITDKVGTCAQDFSHKLSDNHQAITITDTAENPGTACLIFNVECNGKAYESADPQIKNEKEL</sequence>
<comment type="caution">
    <text evidence="1">The sequence shown here is derived from an EMBL/GenBank/DDBJ whole genome shotgun (WGS) entry which is preliminary data.</text>
</comment>
<dbReference type="RefSeq" id="WP_304184321.1">
    <property type="nucleotide sequence ID" value="NZ_DRGM01000179.1"/>
</dbReference>
<dbReference type="SUPFAM" id="SSF49503">
    <property type="entry name" value="Cupredoxins"/>
    <property type="match status" value="1"/>
</dbReference>
<dbReference type="InterPro" id="IPR015078">
    <property type="entry name" value="DP-EP"/>
</dbReference>
<dbReference type="Proteomes" id="UP000886188">
    <property type="component" value="Unassembled WGS sequence"/>
</dbReference>
<accession>A0A7V1D1M7</accession>
<name>A0A7V1D1M7_9GAMM</name>
<dbReference type="EMBL" id="DRGM01000179">
    <property type="protein sequence ID" value="HEA18281.1"/>
    <property type="molecule type" value="Genomic_DNA"/>
</dbReference>
<organism evidence="1">
    <name type="scientific">Pseudoalteromonas prydzensis</name>
    <dbReference type="NCBI Taxonomy" id="182141"/>
    <lineage>
        <taxon>Bacteria</taxon>
        <taxon>Pseudomonadati</taxon>
        <taxon>Pseudomonadota</taxon>
        <taxon>Gammaproteobacteria</taxon>
        <taxon>Alteromonadales</taxon>
        <taxon>Pseudoalteromonadaceae</taxon>
        <taxon>Pseudoalteromonas</taxon>
    </lineage>
</organism>
<dbReference type="InterPro" id="IPR008972">
    <property type="entry name" value="Cupredoxin"/>
</dbReference>